<dbReference type="STRING" id="1797780.A3E45_01910"/>
<name>A0A1F5K7Q5_9BACT</name>
<protein>
    <recommendedName>
        <fullName evidence="4">DUF2905 domain-containing protein</fullName>
    </recommendedName>
</protein>
<feature type="transmembrane region" description="Helical" evidence="1">
    <location>
        <begin position="7"/>
        <end position="25"/>
    </location>
</feature>
<keyword evidence="1" id="KW-0472">Membrane</keyword>
<evidence type="ECO:0000313" key="3">
    <source>
        <dbReference type="Proteomes" id="UP000176405"/>
    </source>
</evidence>
<keyword evidence="1" id="KW-0812">Transmembrane</keyword>
<sequence length="67" mass="7574">MQDLSRSFYTLAFVFLILGLILNLYPNLPRIPGDININKPGIKIYIPVVSSIIVSILLTFLLNSLRK</sequence>
<organism evidence="2 3">
    <name type="scientific">Candidatus Daviesbacteria bacterium RIFCSPHIGHO2_12_FULL_43_11</name>
    <dbReference type="NCBI Taxonomy" id="1797780"/>
    <lineage>
        <taxon>Bacteria</taxon>
        <taxon>Candidatus Daviesiibacteriota</taxon>
    </lineage>
</organism>
<proteinExistence type="predicted"/>
<evidence type="ECO:0008006" key="4">
    <source>
        <dbReference type="Google" id="ProtNLM"/>
    </source>
</evidence>
<keyword evidence="1" id="KW-1133">Transmembrane helix</keyword>
<gene>
    <name evidence="2" type="ORF">A3E45_01910</name>
</gene>
<dbReference type="InterPro" id="IPR021320">
    <property type="entry name" value="DUF2905"/>
</dbReference>
<reference evidence="2 3" key="1">
    <citation type="journal article" date="2016" name="Nat. Commun.">
        <title>Thousands of microbial genomes shed light on interconnected biogeochemical processes in an aquifer system.</title>
        <authorList>
            <person name="Anantharaman K."/>
            <person name="Brown C.T."/>
            <person name="Hug L.A."/>
            <person name="Sharon I."/>
            <person name="Castelle C.J."/>
            <person name="Probst A.J."/>
            <person name="Thomas B.C."/>
            <person name="Singh A."/>
            <person name="Wilkins M.J."/>
            <person name="Karaoz U."/>
            <person name="Brodie E.L."/>
            <person name="Williams K.H."/>
            <person name="Hubbard S.S."/>
            <person name="Banfield J.F."/>
        </authorList>
    </citation>
    <scope>NUCLEOTIDE SEQUENCE [LARGE SCALE GENOMIC DNA]</scope>
</reference>
<comment type="caution">
    <text evidence="2">The sequence shown here is derived from an EMBL/GenBank/DDBJ whole genome shotgun (WGS) entry which is preliminary data.</text>
</comment>
<evidence type="ECO:0000256" key="1">
    <source>
        <dbReference type="SAM" id="Phobius"/>
    </source>
</evidence>
<dbReference type="PANTHER" id="PTHR36443">
    <property type="entry name" value="BSR5223 PROTEIN"/>
    <property type="match status" value="1"/>
</dbReference>
<dbReference type="Pfam" id="PF11146">
    <property type="entry name" value="DUF2905"/>
    <property type="match status" value="1"/>
</dbReference>
<feature type="transmembrane region" description="Helical" evidence="1">
    <location>
        <begin position="45"/>
        <end position="65"/>
    </location>
</feature>
<accession>A0A1F5K7Q5</accession>
<dbReference type="AlphaFoldDB" id="A0A1F5K7Q5"/>
<dbReference type="EMBL" id="MFDH01000004">
    <property type="protein sequence ID" value="OGE36976.1"/>
    <property type="molecule type" value="Genomic_DNA"/>
</dbReference>
<dbReference type="Proteomes" id="UP000176405">
    <property type="component" value="Unassembled WGS sequence"/>
</dbReference>
<dbReference type="PANTHER" id="PTHR36443:SF1">
    <property type="entry name" value="BSR5223 PROTEIN"/>
    <property type="match status" value="1"/>
</dbReference>
<evidence type="ECO:0000313" key="2">
    <source>
        <dbReference type="EMBL" id="OGE36976.1"/>
    </source>
</evidence>